<accession>F5XHB4</accession>
<dbReference type="KEGG" id="mph:MLP_51080"/>
<name>F5XHB4_MICPN</name>
<dbReference type="AlphaFoldDB" id="F5XHB4"/>
<gene>
    <name evidence="1" type="ordered locus">MLP_51080</name>
</gene>
<keyword evidence="2" id="KW-1185">Reference proteome</keyword>
<sequence>MRVGRGLGRCLIGPDGGSFRCATVLVSHRPSLSLLRTAPDRIGFFAPPECRLAGVRLPSGMDRGNHCTCD</sequence>
<dbReference type="Proteomes" id="UP000007947">
    <property type="component" value="Chromosome"/>
</dbReference>
<proteinExistence type="predicted"/>
<dbReference type="HOGENOM" id="CLU_2753379_0_0_11"/>
<dbReference type="EMBL" id="AP012204">
    <property type="protein sequence ID" value="BAK38122.1"/>
    <property type="molecule type" value="Genomic_DNA"/>
</dbReference>
<reference evidence="1 2" key="1">
    <citation type="submission" date="2011-05" db="EMBL/GenBank/DDBJ databases">
        <title>Whole genome sequence of Microlunatus phosphovorus NM-1.</title>
        <authorList>
            <person name="Hosoyama A."/>
            <person name="Sasaki K."/>
            <person name="Harada T."/>
            <person name="Igarashi R."/>
            <person name="Kawakoshi A."/>
            <person name="Sasagawa M."/>
            <person name="Fukada J."/>
            <person name="Nakamura S."/>
            <person name="Katano Y."/>
            <person name="Hanada S."/>
            <person name="Kamagata Y."/>
            <person name="Nakamura N."/>
            <person name="Yamazaki S."/>
            <person name="Fujita N."/>
        </authorList>
    </citation>
    <scope>NUCLEOTIDE SEQUENCE [LARGE SCALE GENOMIC DNA]</scope>
    <source>
        <strain evidence="2">ATCC 700054 / DSM 10555 / JCM 9379 / NBRC 101784 / NCIMB 13414 / VKM Ac-1990 / NM-1</strain>
    </source>
</reference>
<evidence type="ECO:0000313" key="1">
    <source>
        <dbReference type="EMBL" id="BAK38122.1"/>
    </source>
</evidence>
<organism evidence="1 2">
    <name type="scientific">Microlunatus phosphovorus (strain ATCC 700054 / DSM 10555 / JCM 9379 / NBRC 101784 / NCIMB 13414 / VKM Ac-1990 / NM-1)</name>
    <dbReference type="NCBI Taxonomy" id="1032480"/>
    <lineage>
        <taxon>Bacteria</taxon>
        <taxon>Bacillati</taxon>
        <taxon>Actinomycetota</taxon>
        <taxon>Actinomycetes</taxon>
        <taxon>Propionibacteriales</taxon>
        <taxon>Propionibacteriaceae</taxon>
        <taxon>Microlunatus</taxon>
    </lineage>
</organism>
<protein>
    <submittedName>
        <fullName evidence="1">Uncharacterized protein</fullName>
    </submittedName>
</protein>
<evidence type="ECO:0000313" key="2">
    <source>
        <dbReference type="Proteomes" id="UP000007947"/>
    </source>
</evidence>